<sequence>MGDLGMDEDRPFLPSFAAPLCNPDPNSIRAETWVLVEDPAREVLNCIYPTLDSEEKRKDVIEYVQKLIRFNLPLEVFPYGSVPLKTYLPDGDIDLTVLSTPNLDDLLPREVLRVLQEEEKYGNAEFELKDTQFIDAEVKLVKCLVQDIVIDISFNQLGGLCTLCFLEQVDRLVGKDHLFKRSIILIKAWCYYESRILGAHHGLISTYALETLVLYIFHVFHASLNGPLEVLYRFLDYYAKFDWDNYCISLDGPVCKSSLPSLTVETLENQGTNVLLGSEFRKNCMDMFIVPSKGTETDLRAFNLKNLNIIDPLKENNNLGRSVHKGNYFRIRSAFRYGARRLGKILQQPNSSIKDEIKMFFRNTLQRHKPKYGPDSNLIFAANGFGNLSISSRSEPYYEDDLYSRFSNGDFDDYLNDHNAPLLAESTLEKEPESVDGKTGLKLLMENGGSELLDGDTICLCINKGNNDNSSDKLSFDNKEKDATDDSIWETEILNPFSDLTGDYDAHIRNLLYGQACHGYALSTTMVRASPSPPTSPYGNKNPWDPSAAAHSWPVPFQQNLGSQVNTNGVVMGHTKYMNGSNRNLGNSALRGTGPYIPVMSGNACEDRPPPTRGRGRGRGPLVSNGNIYRARVASGEPKLVLDANHATQSPLEWSPRQTHVNANASNQTHHHPSQVNSTANGFSNHQRKLEFGSFRSLPENESPPNTEASPPSYVQSPKGNAYGRKQGRIRENSFHLKNEDEFPPLSA</sequence>
<protein>
    <submittedName>
        <fullName evidence="1">Uncharacterized protein</fullName>
    </submittedName>
</protein>
<dbReference type="Proteomes" id="UP001056120">
    <property type="component" value="Linkage Group LG01"/>
</dbReference>
<evidence type="ECO:0000313" key="1">
    <source>
        <dbReference type="EMBL" id="KAI3829952.1"/>
    </source>
</evidence>
<reference evidence="1 2" key="2">
    <citation type="journal article" date="2022" name="Mol. Ecol. Resour.">
        <title>The genomes of chicory, endive, great burdock and yacon provide insights into Asteraceae paleo-polyploidization history and plant inulin production.</title>
        <authorList>
            <person name="Fan W."/>
            <person name="Wang S."/>
            <person name="Wang H."/>
            <person name="Wang A."/>
            <person name="Jiang F."/>
            <person name="Liu H."/>
            <person name="Zhao H."/>
            <person name="Xu D."/>
            <person name="Zhang Y."/>
        </authorList>
    </citation>
    <scope>NUCLEOTIDE SEQUENCE [LARGE SCALE GENOMIC DNA]</scope>
    <source>
        <strain evidence="2">cv. Yunnan</strain>
        <tissue evidence="1">Leaves</tissue>
    </source>
</reference>
<accession>A0ACB9KCG1</accession>
<dbReference type="EMBL" id="CM042018">
    <property type="protein sequence ID" value="KAI3829952.1"/>
    <property type="molecule type" value="Genomic_DNA"/>
</dbReference>
<gene>
    <name evidence="1" type="ORF">L1987_04084</name>
</gene>
<evidence type="ECO:0000313" key="2">
    <source>
        <dbReference type="Proteomes" id="UP001056120"/>
    </source>
</evidence>
<keyword evidence="2" id="KW-1185">Reference proteome</keyword>
<organism evidence="1 2">
    <name type="scientific">Smallanthus sonchifolius</name>
    <dbReference type="NCBI Taxonomy" id="185202"/>
    <lineage>
        <taxon>Eukaryota</taxon>
        <taxon>Viridiplantae</taxon>
        <taxon>Streptophyta</taxon>
        <taxon>Embryophyta</taxon>
        <taxon>Tracheophyta</taxon>
        <taxon>Spermatophyta</taxon>
        <taxon>Magnoliopsida</taxon>
        <taxon>eudicotyledons</taxon>
        <taxon>Gunneridae</taxon>
        <taxon>Pentapetalae</taxon>
        <taxon>asterids</taxon>
        <taxon>campanulids</taxon>
        <taxon>Asterales</taxon>
        <taxon>Asteraceae</taxon>
        <taxon>Asteroideae</taxon>
        <taxon>Heliantheae alliance</taxon>
        <taxon>Millerieae</taxon>
        <taxon>Smallanthus</taxon>
    </lineage>
</organism>
<proteinExistence type="predicted"/>
<comment type="caution">
    <text evidence="1">The sequence shown here is derived from an EMBL/GenBank/DDBJ whole genome shotgun (WGS) entry which is preliminary data.</text>
</comment>
<name>A0ACB9KCG1_9ASTR</name>
<reference evidence="2" key="1">
    <citation type="journal article" date="2022" name="Mol. Ecol. Resour.">
        <title>The genomes of chicory, endive, great burdock and yacon provide insights into Asteraceae palaeo-polyploidization history and plant inulin production.</title>
        <authorList>
            <person name="Fan W."/>
            <person name="Wang S."/>
            <person name="Wang H."/>
            <person name="Wang A."/>
            <person name="Jiang F."/>
            <person name="Liu H."/>
            <person name="Zhao H."/>
            <person name="Xu D."/>
            <person name="Zhang Y."/>
        </authorList>
    </citation>
    <scope>NUCLEOTIDE SEQUENCE [LARGE SCALE GENOMIC DNA]</scope>
    <source>
        <strain evidence="2">cv. Yunnan</strain>
    </source>
</reference>